<keyword evidence="2" id="KW-0560">Oxidoreductase</keyword>
<evidence type="ECO:0000313" key="3">
    <source>
        <dbReference type="Proteomes" id="UP001269819"/>
    </source>
</evidence>
<dbReference type="RefSeq" id="WP_316972899.1">
    <property type="nucleotide sequence ID" value="NZ_JAWIIJ010000003.1"/>
</dbReference>
<dbReference type="PANTHER" id="PTHR33336:SF3">
    <property type="entry name" value="ABM DOMAIN-CONTAINING PROTEIN"/>
    <property type="match status" value="1"/>
</dbReference>
<evidence type="ECO:0000259" key="1">
    <source>
        <dbReference type="PROSITE" id="PS51725"/>
    </source>
</evidence>
<comment type="caution">
    <text evidence="2">The sequence shown here is derived from an EMBL/GenBank/DDBJ whole genome shotgun (WGS) entry which is preliminary data.</text>
</comment>
<sequence length="102" mass="11582">MSRNTLFVFAKISPKAAHLEDARAALLAMLPATHAEPGCLQFELHSSPDDGCLYLYEEWVDRQALDDHHRQPHTKAVVAQFEQWLAVPTEVTLLHRVRDATH</sequence>
<dbReference type="InterPro" id="IPR011008">
    <property type="entry name" value="Dimeric_a/b-barrel"/>
</dbReference>
<dbReference type="GO" id="GO:0004497">
    <property type="term" value="F:monooxygenase activity"/>
    <property type="evidence" value="ECO:0007669"/>
    <property type="project" value="UniProtKB-KW"/>
</dbReference>
<protein>
    <submittedName>
        <fullName evidence="2">Quinol monooxygenase</fullName>
        <ecNumber evidence="2">1.-.-.-</ecNumber>
    </submittedName>
</protein>
<dbReference type="Pfam" id="PF03992">
    <property type="entry name" value="ABM"/>
    <property type="match status" value="1"/>
</dbReference>
<proteinExistence type="predicted"/>
<feature type="domain" description="ABM" evidence="1">
    <location>
        <begin position="6"/>
        <end position="93"/>
    </location>
</feature>
<dbReference type="Gene3D" id="3.30.70.100">
    <property type="match status" value="1"/>
</dbReference>
<reference evidence="2 3" key="1">
    <citation type="submission" date="2023-10" db="EMBL/GenBank/DDBJ databases">
        <title>Characteristics and mechanism of a salt-tolerant marine origin heterotrophic nitrifying- aerobic denitrifying bacteria Marinobacter xestospongiae HN1.</title>
        <authorList>
            <person name="Qi R."/>
        </authorList>
    </citation>
    <scope>NUCLEOTIDE SEQUENCE [LARGE SCALE GENOMIC DNA]</scope>
    <source>
        <strain evidence="2 3">HN1</strain>
    </source>
</reference>
<dbReference type="InterPro" id="IPR007138">
    <property type="entry name" value="ABM_dom"/>
</dbReference>
<keyword evidence="2" id="KW-0503">Monooxygenase</keyword>
<name>A0ABU3VUT9_9GAMM</name>
<dbReference type="EC" id="1.-.-.-" evidence="2"/>
<dbReference type="SUPFAM" id="SSF54909">
    <property type="entry name" value="Dimeric alpha+beta barrel"/>
    <property type="match status" value="1"/>
</dbReference>
<dbReference type="EMBL" id="JAWIIJ010000003">
    <property type="protein sequence ID" value="MDV2078043.1"/>
    <property type="molecule type" value="Genomic_DNA"/>
</dbReference>
<organism evidence="2 3">
    <name type="scientific">Marinobacter xestospongiae</name>
    <dbReference type="NCBI Taxonomy" id="994319"/>
    <lineage>
        <taxon>Bacteria</taxon>
        <taxon>Pseudomonadati</taxon>
        <taxon>Pseudomonadota</taxon>
        <taxon>Gammaproteobacteria</taxon>
        <taxon>Pseudomonadales</taxon>
        <taxon>Marinobacteraceae</taxon>
        <taxon>Marinobacter</taxon>
    </lineage>
</organism>
<dbReference type="PANTHER" id="PTHR33336">
    <property type="entry name" value="QUINOL MONOOXYGENASE YGIN-RELATED"/>
    <property type="match status" value="1"/>
</dbReference>
<accession>A0ABU3VUT9</accession>
<dbReference type="PROSITE" id="PS51725">
    <property type="entry name" value="ABM"/>
    <property type="match status" value="1"/>
</dbReference>
<dbReference type="Proteomes" id="UP001269819">
    <property type="component" value="Unassembled WGS sequence"/>
</dbReference>
<dbReference type="InterPro" id="IPR050744">
    <property type="entry name" value="AI-2_Isomerase_LsrG"/>
</dbReference>
<gene>
    <name evidence="2" type="ORF">RYS15_05080</name>
</gene>
<keyword evidence="3" id="KW-1185">Reference proteome</keyword>
<evidence type="ECO:0000313" key="2">
    <source>
        <dbReference type="EMBL" id="MDV2078043.1"/>
    </source>
</evidence>